<dbReference type="PANTHER" id="PTHR24020:SF84">
    <property type="entry name" value="VWFA DOMAIN-CONTAINING PROTEIN"/>
    <property type="match status" value="1"/>
</dbReference>
<dbReference type="Proteomes" id="UP001519460">
    <property type="component" value="Unassembled WGS sequence"/>
</dbReference>
<comment type="caution">
    <text evidence="2">The sequence shown here is derived from an EMBL/GenBank/DDBJ whole genome shotgun (WGS) entry which is preliminary data.</text>
</comment>
<dbReference type="CDD" id="cd01450">
    <property type="entry name" value="vWFA_subfamily_ECM"/>
    <property type="match status" value="1"/>
</dbReference>
<dbReference type="PANTHER" id="PTHR24020">
    <property type="entry name" value="COLLAGEN ALPHA"/>
    <property type="match status" value="1"/>
</dbReference>
<evidence type="ECO:0000259" key="1">
    <source>
        <dbReference type="PROSITE" id="PS50234"/>
    </source>
</evidence>
<evidence type="ECO:0000313" key="3">
    <source>
        <dbReference type="Proteomes" id="UP001519460"/>
    </source>
</evidence>
<organism evidence="2 3">
    <name type="scientific">Batillaria attramentaria</name>
    <dbReference type="NCBI Taxonomy" id="370345"/>
    <lineage>
        <taxon>Eukaryota</taxon>
        <taxon>Metazoa</taxon>
        <taxon>Spiralia</taxon>
        <taxon>Lophotrochozoa</taxon>
        <taxon>Mollusca</taxon>
        <taxon>Gastropoda</taxon>
        <taxon>Caenogastropoda</taxon>
        <taxon>Sorbeoconcha</taxon>
        <taxon>Cerithioidea</taxon>
        <taxon>Batillariidae</taxon>
        <taxon>Batillaria</taxon>
    </lineage>
</organism>
<dbReference type="InterPro" id="IPR036465">
    <property type="entry name" value="vWFA_dom_sf"/>
</dbReference>
<dbReference type="PROSITE" id="PS50234">
    <property type="entry name" value="VWFA"/>
    <property type="match status" value="1"/>
</dbReference>
<dbReference type="InterPro" id="IPR050525">
    <property type="entry name" value="ECM_Assembly_Org"/>
</dbReference>
<dbReference type="InterPro" id="IPR002035">
    <property type="entry name" value="VWF_A"/>
</dbReference>
<dbReference type="Pfam" id="PF00092">
    <property type="entry name" value="VWA"/>
    <property type="match status" value="1"/>
</dbReference>
<name>A0ABD0J381_9CAEN</name>
<proteinExistence type="predicted"/>
<protein>
    <recommendedName>
        <fullName evidence="1">VWFA domain-containing protein</fullName>
    </recommendedName>
</protein>
<feature type="domain" description="VWFA" evidence="1">
    <location>
        <begin position="8"/>
        <end position="113"/>
    </location>
</feature>
<keyword evidence="3" id="KW-1185">Reference proteome</keyword>
<dbReference type="SUPFAM" id="SSF53300">
    <property type="entry name" value="vWA-like"/>
    <property type="match status" value="1"/>
</dbReference>
<reference evidence="2 3" key="1">
    <citation type="journal article" date="2023" name="Sci. Data">
        <title>Genome assembly of the Korean intertidal mud-creeper Batillaria attramentaria.</title>
        <authorList>
            <person name="Patra A.K."/>
            <person name="Ho P.T."/>
            <person name="Jun S."/>
            <person name="Lee S.J."/>
            <person name="Kim Y."/>
            <person name="Won Y.J."/>
        </authorList>
    </citation>
    <scope>NUCLEOTIDE SEQUENCE [LARGE SCALE GENOMIC DNA]</scope>
    <source>
        <strain evidence="2">Wonlab-2016</strain>
    </source>
</reference>
<dbReference type="EMBL" id="JACVVK020000688">
    <property type="protein sequence ID" value="KAK7455936.1"/>
    <property type="molecule type" value="Genomic_DNA"/>
</dbReference>
<evidence type="ECO:0000313" key="2">
    <source>
        <dbReference type="EMBL" id="KAK7455936.1"/>
    </source>
</evidence>
<accession>A0ABD0J381</accession>
<sequence length="113" mass="12804">CQTESDRDLAFILDASRSVSKNVFDTEKAFLLNTIDSFPSGTTRVAVITYNGTPKVERSWDRLWASESLERVKLRPDNENDRNTSAALDLARQEILSAGRRNALKVHKLQFYG</sequence>
<dbReference type="AlphaFoldDB" id="A0ABD0J381"/>
<dbReference type="Gene3D" id="3.40.50.410">
    <property type="entry name" value="von Willebrand factor, type A domain"/>
    <property type="match status" value="1"/>
</dbReference>
<gene>
    <name evidence="2" type="ORF">BaRGS_00039426</name>
</gene>
<feature type="non-terminal residue" evidence="2">
    <location>
        <position position="1"/>
    </location>
</feature>